<sequence>MRLLAGPAIGFLFCSKILSICQGRSGYKRDEKEQTQQTPKVKPQLSEEVVSEVRRLRRRRHGESASTSCDLRRARFKHVGRACAARSAHGINA</sequence>
<reference evidence="3 4" key="1">
    <citation type="journal article" date="2019" name="Commun. Biol.">
        <title>The bagworm genome reveals a unique fibroin gene that provides high tensile strength.</title>
        <authorList>
            <person name="Kono N."/>
            <person name="Nakamura H."/>
            <person name="Ohtoshi R."/>
            <person name="Tomita M."/>
            <person name="Numata K."/>
            <person name="Arakawa K."/>
        </authorList>
    </citation>
    <scope>NUCLEOTIDE SEQUENCE [LARGE SCALE GENOMIC DNA]</scope>
</reference>
<evidence type="ECO:0000256" key="1">
    <source>
        <dbReference type="SAM" id="MobiDB-lite"/>
    </source>
</evidence>
<comment type="caution">
    <text evidence="3">The sequence shown here is derived from an EMBL/GenBank/DDBJ whole genome shotgun (WGS) entry which is preliminary data.</text>
</comment>
<dbReference type="EMBL" id="BGZK01000254">
    <property type="protein sequence ID" value="GBP32033.1"/>
    <property type="molecule type" value="Genomic_DNA"/>
</dbReference>
<feature type="signal peptide" evidence="2">
    <location>
        <begin position="1"/>
        <end position="19"/>
    </location>
</feature>
<accession>A0A4C1UZV3</accession>
<protein>
    <recommendedName>
        <fullName evidence="5">Secreted protein</fullName>
    </recommendedName>
</protein>
<feature type="chain" id="PRO_5020021507" description="Secreted protein" evidence="2">
    <location>
        <begin position="20"/>
        <end position="93"/>
    </location>
</feature>
<dbReference type="Proteomes" id="UP000299102">
    <property type="component" value="Unassembled WGS sequence"/>
</dbReference>
<evidence type="ECO:0000313" key="4">
    <source>
        <dbReference type="Proteomes" id="UP000299102"/>
    </source>
</evidence>
<evidence type="ECO:0000313" key="3">
    <source>
        <dbReference type="EMBL" id="GBP32033.1"/>
    </source>
</evidence>
<gene>
    <name evidence="3" type="ORF">EVAR_21067_1</name>
</gene>
<keyword evidence="4" id="KW-1185">Reference proteome</keyword>
<dbReference type="AlphaFoldDB" id="A0A4C1UZV3"/>
<evidence type="ECO:0000256" key="2">
    <source>
        <dbReference type="SAM" id="SignalP"/>
    </source>
</evidence>
<proteinExistence type="predicted"/>
<name>A0A4C1UZV3_EUMVA</name>
<evidence type="ECO:0008006" key="5">
    <source>
        <dbReference type="Google" id="ProtNLM"/>
    </source>
</evidence>
<keyword evidence="2" id="KW-0732">Signal</keyword>
<organism evidence="3 4">
    <name type="scientific">Eumeta variegata</name>
    <name type="common">Bagworm moth</name>
    <name type="synonym">Eumeta japonica</name>
    <dbReference type="NCBI Taxonomy" id="151549"/>
    <lineage>
        <taxon>Eukaryota</taxon>
        <taxon>Metazoa</taxon>
        <taxon>Ecdysozoa</taxon>
        <taxon>Arthropoda</taxon>
        <taxon>Hexapoda</taxon>
        <taxon>Insecta</taxon>
        <taxon>Pterygota</taxon>
        <taxon>Neoptera</taxon>
        <taxon>Endopterygota</taxon>
        <taxon>Lepidoptera</taxon>
        <taxon>Glossata</taxon>
        <taxon>Ditrysia</taxon>
        <taxon>Tineoidea</taxon>
        <taxon>Psychidae</taxon>
        <taxon>Oiketicinae</taxon>
        <taxon>Eumeta</taxon>
    </lineage>
</organism>
<feature type="region of interest" description="Disordered" evidence="1">
    <location>
        <begin position="25"/>
        <end position="64"/>
    </location>
</feature>